<dbReference type="STRING" id="747365.Thena_1301"/>
<evidence type="ECO:0000256" key="2">
    <source>
        <dbReference type="ARBA" id="ARBA00022448"/>
    </source>
</evidence>
<dbReference type="AlphaFoldDB" id="M1E831"/>
<keyword evidence="9" id="KW-1185">Reference proteome</keyword>
<dbReference type="GO" id="GO:0015031">
    <property type="term" value="P:protein transport"/>
    <property type="evidence" value="ECO:0007669"/>
    <property type="project" value="UniProtKB-KW"/>
</dbReference>
<evidence type="ECO:0000313" key="8">
    <source>
        <dbReference type="EMBL" id="AEE14918.1"/>
    </source>
</evidence>
<keyword evidence="3" id="KW-0812">Transmembrane</keyword>
<keyword evidence="5" id="KW-1133">Transmembrane helix</keyword>
<dbReference type="GO" id="GO:0016020">
    <property type="term" value="C:membrane"/>
    <property type="evidence" value="ECO:0007669"/>
    <property type="project" value="UniProtKB-ARBA"/>
</dbReference>
<protein>
    <submittedName>
        <fullName evidence="8">Sec-independent translocation protein mttA/Hcf106</fullName>
    </submittedName>
</protein>
<proteinExistence type="predicted"/>
<evidence type="ECO:0000256" key="7">
    <source>
        <dbReference type="ARBA" id="ARBA00023136"/>
    </source>
</evidence>
<keyword evidence="4" id="KW-0653">Protein transport</keyword>
<dbReference type="Gene3D" id="1.20.5.3310">
    <property type="match status" value="1"/>
</dbReference>
<keyword evidence="6" id="KW-0811">Translocation</keyword>
<keyword evidence="2" id="KW-0813">Transport</keyword>
<dbReference type="HOGENOM" id="CLU_086034_6_0_9"/>
<dbReference type="Proteomes" id="UP000011765">
    <property type="component" value="Chromosome"/>
</dbReference>
<keyword evidence="7" id="KW-0472">Membrane</keyword>
<reference evidence="8 9" key="1">
    <citation type="submission" date="2011-04" db="EMBL/GenBank/DDBJ databases">
        <title>The complete genome of Thermodesulfobium narugense DSM 14796.</title>
        <authorList>
            <consortium name="US DOE Joint Genome Institute (JGI-PGF)"/>
            <person name="Lucas S."/>
            <person name="Han J."/>
            <person name="Lapidus A."/>
            <person name="Bruce D."/>
            <person name="Goodwin L."/>
            <person name="Pitluck S."/>
            <person name="Peters L."/>
            <person name="Kyrpides N."/>
            <person name="Mavromatis K."/>
            <person name="Pagani I."/>
            <person name="Ivanova N."/>
            <person name="Ovchinnikova G."/>
            <person name="Zhang X."/>
            <person name="Saunders L."/>
            <person name="Detter J.C."/>
            <person name="Tapia R."/>
            <person name="Han C."/>
            <person name="Land M."/>
            <person name="Hauser L."/>
            <person name="Markowitz V."/>
            <person name="Cheng J.-F."/>
            <person name="Hugenholtz P."/>
            <person name="Woyke T."/>
            <person name="Wu D."/>
            <person name="Spring S."/>
            <person name="Schroeder M."/>
            <person name="Brambilla E."/>
            <person name="Klenk H.-P."/>
            <person name="Eisen J.A."/>
        </authorList>
    </citation>
    <scope>NUCLEOTIDE SEQUENCE [LARGE SCALE GENOMIC DNA]</scope>
    <source>
        <strain evidence="8 9">DSM 14796</strain>
    </source>
</reference>
<comment type="subcellular location">
    <subcellularLocation>
        <location evidence="1">Membrane</location>
        <topology evidence="1">Single-pass membrane protein</topology>
    </subcellularLocation>
</comment>
<dbReference type="InterPro" id="IPR003369">
    <property type="entry name" value="TatA/B/E"/>
</dbReference>
<evidence type="ECO:0000256" key="3">
    <source>
        <dbReference type="ARBA" id="ARBA00022692"/>
    </source>
</evidence>
<evidence type="ECO:0000256" key="4">
    <source>
        <dbReference type="ARBA" id="ARBA00022927"/>
    </source>
</evidence>
<evidence type="ECO:0000313" key="9">
    <source>
        <dbReference type="Proteomes" id="UP000011765"/>
    </source>
</evidence>
<evidence type="ECO:0000256" key="5">
    <source>
        <dbReference type="ARBA" id="ARBA00022989"/>
    </source>
</evidence>
<gene>
    <name evidence="8" type="ORF">Thena_1301</name>
</gene>
<dbReference type="EMBL" id="CP002690">
    <property type="protein sequence ID" value="AEE14918.1"/>
    <property type="molecule type" value="Genomic_DNA"/>
</dbReference>
<dbReference type="eggNOG" id="COG1826">
    <property type="taxonomic scope" value="Bacteria"/>
</dbReference>
<name>M1E831_9BACT</name>
<sequence>MISWQQTGMIIAILLIVLGPRKLPKVTKEIGKTLGSIKKETQEIKDQVDITKEIK</sequence>
<dbReference type="KEGG" id="tnr:Thena_1301"/>
<accession>M1E831</accession>
<organism evidence="8 9">
    <name type="scientific">Thermodesulfobium narugense DSM 14796</name>
    <dbReference type="NCBI Taxonomy" id="747365"/>
    <lineage>
        <taxon>Bacteria</taxon>
        <taxon>Pseudomonadati</taxon>
        <taxon>Thermodesulfobiota</taxon>
        <taxon>Thermodesulfobiia</taxon>
        <taxon>Thermodesulfobiales</taxon>
        <taxon>Thermodesulfobiaceae</taxon>
        <taxon>Thermodesulfobium</taxon>
    </lineage>
</organism>
<dbReference type="Pfam" id="PF02416">
    <property type="entry name" value="TatA_B_E"/>
    <property type="match status" value="1"/>
</dbReference>
<dbReference type="OrthoDB" id="9800908at2"/>
<dbReference type="RefSeq" id="WP_013756639.1">
    <property type="nucleotide sequence ID" value="NC_015499.1"/>
</dbReference>
<evidence type="ECO:0000256" key="1">
    <source>
        <dbReference type="ARBA" id="ARBA00004167"/>
    </source>
</evidence>
<evidence type="ECO:0000256" key="6">
    <source>
        <dbReference type="ARBA" id="ARBA00023010"/>
    </source>
</evidence>